<feature type="transmembrane region" description="Helical" evidence="2">
    <location>
        <begin position="39"/>
        <end position="57"/>
    </location>
</feature>
<dbReference type="Proteomes" id="UP001418796">
    <property type="component" value="Unassembled WGS sequence"/>
</dbReference>
<dbReference type="RefSeq" id="WP_343130333.1">
    <property type="nucleotide sequence ID" value="NZ_JBCITK010000001.1"/>
</dbReference>
<comment type="caution">
    <text evidence="3">The sequence shown here is derived from an EMBL/GenBank/DDBJ whole genome shotgun (WGS) entry which is preliminary data.</text>
</comment>
<keyword evidence="2" id="KW-1133">Transmembrane helix</keyword>
<reference evidence="3 4" key="1">
    <citation type="submission" date="2024-03" db="EMBL/GenBank/DDBJ databases">
        <title>Bacilli Hybrid Assemblies.</title>
        <authorList>
            <person name="Kovac J."/>
        </authorList>
    </citation>
    <scope>NUCLEOTIDE SEQUENCE [LARGE SCALE GENOMIC DNA]</scope>
    <source>
        <strain evidence="3 4">FSL R7-0666</strain>
    </source>
</reference>
<proteinExistence type="predicted"/>
<keyword evidence="1" id="KW-0175">Coiled coil</keyword>
<feature type="coiled-coil region" evidence="1">
    <location>
        <begin position="86"/>
        <end position="113"/>
    </location>
</feature>
<protein>
    <submittedName>
        <fullName evidence="3">DUF2663 family protein</fullName>
    </submittedName>
</protein>
<gene>
    <name evidence="3" type="ORF">MKY91_09630</name>
</gene>
<accession>A0ABU9VHL5</accession>
<keyword evidence="2" id="KW-0812">Transmembrane</keyword>
<sequence>MSVQLNLKDNPVAKQIIDELIKRKKKLDQFEKQKNRSSLIVMLLSLLFAAIGVKWGGHGILGLPVSLNGIIGIFLVILIGIGFFRMVHFNKKTEKADKEFEELREEFMQRQEEFWQDDRNWKERHNVFKQLNHLHDINVFYR</sequence>
<name>A0ABU9VHL5_9BACI</name>
<feature type="transmembrane region" description="Helical" evidence="2">
    <location>
        <begin position="63"/>
        <end position="84"/>
    </location>
</feature>
<evidence type="ECO:0000313" key="4">
    <source>
        <dbReference type="Proteomes" id="UP001418796"/>
    </source>
</evidence>
<keyword evidence="4" id="KW-1185">Reference proteome</keyword>
<evidence type="ECO:0000256" key="2">
    <source>
        <dbReference type="SAM" id="Phobius"/>
    </source>
</evidence>
<dbReference type="EMBL" id="JBCITK010000001">
    <property type="protein sequence ID" value="MEN0643403.1"/>
    <property type="molecule type" value="Genomic_DNA"/>
</dbReference>
<evidence type="ECO:0000256" key="1">
    <source>
        <dbReference type="SAM" id="Coils"/>
    </source>
</evidence>
<evidence type="ECO:0000313" key="3">
    <source>
        <dbReference type="EMBL" id="MEN0643403.1"/>
    </source>
</evidence>
<keyword evidence="2" id="KW-0472">Membrane</keyword>
<dbReference type="InterPro" id="IPR020210">
    <property type="entry name" value="Uncharacterised_YpbF_TM"/>
</dbReference>
<organism evidence="3 4">
    <name type="scientific">Alkalicoccobacillus gibsonii</name>
    <dbReference type="NCBI Taxonomy" id="79881"/>
    <lineage>
        <taxon>Bacteria</taxon>
        <taxon>Bacillati</taxon>
        <taxon>Bacillota</taxon>
        <taxon>Bacilli</taxon>
        <taxon>Bacillales</taxon>
        <taxon>Bacillaceae</taxon>
        <taxon>Alkalicoccobacillus</taxon>
    </lineage>
</organism>
<dbReference type="Pfam" id="PF10864">
    <property type="entry name" value="DUF2663"/>
    <property type="match status" value="1"/>
</dbReference>